<reference evidence="1 2" key="1">
    <citation type="journal article" date="2015" name="PLoS Negl. Trop. Dis.">
        <title>Distribution of Plasmids in Distinct Leptospira Pathogenic Species.</title>
        <authorList>
            <person name="Wang Y."/>
            <person name="Zhuang X."/>
            <person name="Zhong Y."/>
            <person name="Zhang C."/>
            <person name="Zhang Y."/>
            <person name="Zeng L."/>
            <person name="Zhu Y."/>
            <person name="He P."/>
            <person name="Dong K."/>
            <person name="Pal U."/>
            <person name="Guo X."/>
            <person name="Qin J."/>
        </authorList>
    </citation>
    <scope>NUCLEOTIDE SEQUENCE [LARGE SCALE GENOMIC DNA]</scope>
    <source>
        <strain evidence="1 2">56604</strain>
    </source>
</reference>
<dbReference type="AlphaFoldDB" id="A0A0E3AYP1"/>
<dbReference type="EMBL" id="CP012029">
    <property type="protein sequence ID" value="ALO26358.1"/>
    <property type="molecule type" value="Genomic_DNA"/>
</dbReference>
<evidence type="ECO:0000313" key="1">
    <source>
        <dbReference type="EMBL" id="ALO26358.1"/>
    </source>
</evidence>
<sequence length="71" mass="8202">MVLGHALSLKNSGETLFTKTFQRSQPLQAEPYIEFTLNSLLKKIELLIQSHRRKHAGNKIRTLEFVLHKNS</sequence>
<dbReference type="PATRIC" id="fig|280505.15.peg.2053"/>
<organism evidence="1">
    <name type="scientific">Leptospira borgpetersenii serovar Ballum</name>
    <dbReference type="NCBI Taxonomy" id="280505"/>
    <lineage>
        <taxon>Bacteria</taxon>
        <taxon>Pseudomonadati</taxon>
        <taxon>Spirochaetota</taxon>
        <taxon>Spirochaetia</taxon>
        <taxon>Leptospirales</taxon>
        <taxon>Leptospiraceae</taxon>
        <taxon>Leptospira</taxon>
    </lineage>
</organism>
<accession>A0A0E3AYP1</accession>
<dbReference type="Proteomes" id="UP000058857">
    <property type="component" value="Chromosome 1"/>
</dbReference>
<protein>
    <submittedName>
        <fullName evidence="1">Uncharacterized protein</fullName>
    </submittedName>
</protein>
<proteinExistence type="predicted"/>
<name>A0A0E3AYP1_LEPBO</name>
<gene>
    <name evidence="1" type="ORF">LBBP_02096</name>
</gene>
<evidence type="ECO:0000313" key="2">
    <source>
        <dbReference type="Proteomes" id="UP000058857"/>
    </source>
</evidence>